<reference evidence="2 3" key="1">
    <citation type="submission" date="2018-02" db="EMBL/GenBank/DDBJ databases">
        <title>The genomes of Aspergillus section Nigri reveals drivers in fungal speciation.</title>
        <authorList>
            <consortium name="DOE Joint Genome Institute"/>
            <person name="Vesth T.C."/>
            <person name="Nybo J."/>
            <person name="Theobald S."/>
            <person name="Brandl J."/>
            <person name="Frisvad J.C."/>
            <person name="Nielsen K.F."/>
            <person name="Lyhne E.K."/>
            <person name="Kogle M.E."/>
            <person name="Kuo A."/>
            <person name="Riley R."/>
            <person name="Clum A."/>
            <person name="Nolan M."/>
            <person name="Lipzen A."/>
            <person name="Salamov A."/>
            <person name="Henrissat B."/>
            <person name="Wiebenga A."/>
            <person name="De vries R.P."/>
            <person name="Grigoriev I.V."/>
            <person name="Mortensen U.H."/>
            <person name="Andersen M.R."/>
            <person name="Baker S.E."/>
        </authorList>
    </citation>
    <scope>NUCLEOTIDE SEQUENCE [LARGE SCALE GENOMIC DNA]</scope>
    <source>
        <strain evidence="2 3">CBS 114.80</strain>
    </source>
</reference>
<protein>
    <submittedName>
        <fullName evidence="2">Uncharacterized protein</fullName>
    </submittedName>
</protein>
<feature type="region of interest" description="Disordered" evidence="1">
    <location>
        <begin position="1"/>
        <end position="68"/>
    </location>
</feature>
<dbReference type="AlphaFoldDB" id="A0A2V5I907"/>
<evidence type="ECO:0000256" key="1">
    <source>
        <dbReference type="SAM" id="MobiDB-lite"/>
    </source>
</evidence>
<proteinExistence type="predicted"/>
<sequence length="84" mass="9318">MGGAVGPSVNRQRLHHVKQHQQQQKQKQQQQQKRHRGKKGPCINQCGPQTKDGHSLTHGDGVPLPGYQTLDKVRDALGSSNHNL</sequence>
<evidence type="ECO:0000313" key="3">
    <source>
        <dbReference type="Proteomes" id="UP000248817"/>
    </source>
</evidence>
<name>A0A2V5I907_9EURO</name>
<dbReference type="EMBL" id="KZ825486">
    <property type="protein sequence ID" value="PYI33149.1"/>
    <property type="molecule type" value="Genomic_DNA"/>
</dbReference>
<evidence type="ECO:0000313" key="2">
    <source>
        <dbReference type="EMBL" id="PYI33149.1"/>
    </source>
</evidence>
<keyword evidence="3" id="KW-1185">Reference proteome</keyword>
<organism evidence="2 3">
    <name type="scientific">Aspergillus indologenus CBS 114.80</name>
    <dbReference type="NCBI Taxonomy" id="1450541"/>
    <lineage>
        <taxon>Eukaryota</taxon>
        <taxon>Fungi</taxon>
        <taxon>Dikarya</taxon>
        <taxon>Ascomycota</taxon>
        <taxon>Pezizomycotina</taxon>
        <taxon>Eurotiomycetes</taxon>
        <taxon>Eurotiomycetidae</taxon>
        <taxon>Eurotiales</taxon>
        <taxon>Aspergillaceae</taxon>
        <taxon>Aspergillus</taxon>
        <taxon>Aspergillus subgen. Circumdati</taxon>
    </lineage>
</organism>
<dbReference type="Proteomes" id="UP000248817">
    <property type="component" value="Unassembled WGS sequence"/>
</dbReference>
<gene>
    <name evidence="2" type="ORF">BP00DRAFT_424249</name>
</gene>
<accession>A0A2V5I907</accession>
<feature type="compositionally biased region" description="Low complexity" evidence="1">
    <location>
        <begin position="20"/>
        <end position="31"/>
    </location>
</feature>